<dbReference type="InterPro" id="IPR036087">
    <property type="entry name" value="Nict_dMeBzImd_PRibTrfase_sf"/>
</dbReference>
<dbReference type="GO" id="GO:0008939">
    <property type="term" value="F:nicotinate-nucleotide-dimethylbenzimidazole phosphoribosyltransferase activity"/>
    <property type="evidence" value="ECO:0007669"/>
    <property type="project" value="UniProtKB-UniRule"/>
</dbReference>
<evidence type="ECO:0000256" key="1">
    <source>
        <dbReference type="ARBA" id="ARBA00005049"/>
    </source>
</evidence>
<protein>
    <recommendedName>
        <fullName evidence="4 9">Nicotinate-nucleotide--dimethylbenzimidazole phosphoribosyltransferase</fullName>
        <ecNumber evidence="3 9">2.4.2.21</ecNumber>
    </recommendedName>
</protein>
<dbReference type="CDD" id="cd02439">
    <property type="entry name" value="DMB-PRT_CobT"/>
    <property type="match status" value="1"/>
</dbReference>
<dbReference type="SUPFAM" id="SSF52733">
    <property type="entry name" value="Nicotinate mononucleotide:5,6-dimethylbenzimidazole phosphoribosyltransferase (CobT)"/>
    <property type="match status" value="1"/>
</dbReference>
<evidence type="ECO:0000256" key="5">
    <source>
        <dbReference type="ARBA" id="ARBA00022573"/>
    </source>
</evidence>
<dbReference type="PANTHER" id="PTHR43463:SF1">
    <property type="entry name" value="NICOTINATE-NUCLEOTIDE--DIMETHYLBENZIMIDAZOLE PHOSPHORIBOSYLTRANSFERASE"/>
    <property type="match status" value="1"/>
</dbReference>
<dbReference type="UniPathway" id="UPA00061">
    <property type="reaction ID" value="UER00516"/>
</dbReference>
<evidence type="ECO:0000256" key="7">
    <source>
        <dbReference type="ARBA" id="ARBA00022679"/>
    </source>
</evidence>
<evidence type="ECO:0000256" key="3">
    <source>
        <dbReference type="ARBA" id="ARBA00011991"/>
    </source>
</evidence>
<evidence type="ECO:0000256" key="9">
    <source>
        <dbReference type="NCBIfam" id="TIGR03160"/>
    </source>
</evidence>
<evidence type="ECO:0000256" key="4">
    <source>
        <dbReference type="ARBA" id="ARBA00015486"/>
    </source>
</evidence>
<dbReference type="InterPro" id="IPR023195">
    <property type="entry name" value="Nict_dMeBzImd_PRibTrfase_N"/>
</dbReference>
<dbReference type="FunFam" id="3.40.50.10210:FF:000001">
    <property type="entry name" value="Nicotinate-nucleotide--dimethylbenzimidazole phosphoribosyltransferase"/>
    <property type="match status" value="1"/>
</dbReference>
<dbReference type="Proteomes" id="UP000003805">
    <property type="component" value="Unassembled WGS sequence"/>
</dbReference>
<dbReference type="PANTHER" id="PTHR43463">
    <property type="entry name" value="NICOTINATE-NUCLEOTIDE--DIMETHYLBENZIMIDAZOLE PHOSPHORIBOSYLTRANSFERASE"/>
    <property type="match status" value="1"/>
</dbReference>
<dbReference type="NCBIfam" id="TIGR03160">
    <property type="entry name" value="cobT_DBIPRT"/>
    <property type="match status" value="1"/>
</dbReference>
<proteinExistence type="inferred from homology"/>
<dbReference type="EC" id="2.4.2.21" evidence="3 9"/>
<reference evidence="10 11" key="1">
    <citation type="submission" date="2010-02" db="EMBL/GenBank/DDBJ databases">
        <title>The Genome Sequence of Prevotella oris strain C735.</title>
        <authorList>
            <consortium name="The Broad Institute Genome Sequencing Platform"/>
            <person name="Ward D."/>
            <person name="Feldgarden M."/>
            <person name="Earl A."/>
            <person name="Young S.K."/>
            <person name="Zeng Q."/>
            <person name="Koehrsen M."/>
            <person name="Alvarado L."/>
            <person name="Berlin A."/>
            <person name="Bochicchio J."/>
            <person name="Borenstein D."/>
            <person name="Chapman S.B."/>
            <person name="Chen Z."/>
            <person name="Engels R."/>
            <person name="Freedman E."/>
            <person name="Gellesch M."/>
            <person name="Goldberg J."/>
            <person name="Griggs A."/>
            <person name="Gujja S."/>
            <person name="Heilman E."/>
            <person name="Heiman D."/>
            <person name="Hepburn T."/>
            <person name="Howarth C."/>
            <person name="Jen D."/>
            <person name="Larson L."/>
            <person name="Mehta T."/>
            <person name="Park D."/>
            <person name="Pearson M."/>
            <person name="Roberts A."/>
            <person name="Saif S."/>
            <person name="Shea T."/>
            <person name="Shenoy N."/>
            <person name="Sisk P."/>
            <person name="Stolte C."/>
            <person name="Sykes S."/>
            <person name="Thomson T."/>
            <person name="Walk T."/>
            <person name="White J."/>
            <person name="Yandava C."/>
            <person name="Sibley C.D."/>
            <person name="Field T.R."/>
            <person name="Grinwis M."/>
            <person name="Eshaghurshan C.S."/>
            <person name="Surette M.G."/>
            <person name="Haas B."/>
            <person name="Nusbaum C."/>
            <person name="Birren B."/>
        </authorList>
    </citation>
    <scope>NUCLEOTIDE SEQUENCE [LARGE SCALE GENOMIC DNA]</scope>
    <source>
        <strain evidence="10 11">C735</strain>
    </source>
</reference>
<gene>
    <name evidence="10" type="ORF">HMPREF0665_02523</name>
</gene>
<evidence type="ECO:0000256" key="6">
    <source>
        <dbReference type="ARBA" id="ARBA00022676"/>
    </source>
</evidence>
<keyword evidence="11" id="KW-1185">Reference proteome</keyword>
<dbReference type="NCBIfam" id="NF000996">
    <property type="entry name" value="PRK00105.1"/>
    <property type="match status" value="1"/>
</dbReference>
<comment type="pathway">
    <text evidence="1">Nucleoside biosynthesis; alpha-ribazole biosynthesis; alpha-ribazole from 5,6-dimethylbenzimidazole: step 1/2.</text>
</comment>
<evidence type="ECO:0000256" key="2">
    <source>
        <dbReference type="ARBA" id="ARBA00007110"/>
    </source>
</evidence>
<dbReference type="AlphaFoldDB" id="D7NG20"/>
<dbReference type="GO" id="GO:0009236">
    <property type="term" value="P:cobalamin biosynthetic process"/>
    <property type="evidence" value="ECO:0007669"/>
    <property type="project" value="UniProtKB-UniRule"/>
</dbReference>
<dbReference type="HOGENOM" id="CLU_002982_0_0_10"/>
<sequence length="345" mass="38010">MNFKIEIPDESIRQALINKIDNLNKPKGSLGRLEELALQIGLIQQSLTPSLAHPCHLLFGGDHGIEREHVSASPRDVTWQQMINFTQGGGGVNMFCRQHGFKLRIVDMGVDHDLSAFSDIINRKIARGTANFRYEPAMTEAQFNQAIHTGAELVDRCAEEGCTIISLGEMGIANTSPSSIWMSIFGKLPLKDCIGAGSGLNSEGIRHKLEVLQASLDNFQAQNYQPIDAIRYFGGFEMVGAIGAMLRATERHMVILVDGFIMTACMLAASQLYPEILAYAVFGHCSNEGGHRDMLNLMNAEPLLSLNLRLGEGTGALCSYPIIDSSIRMMNEMNNFDNAHITKYF</sequence>
<name>D7NG20_9BACT</name>
<dbReference type="InterPro" id="IPR003200">
    <property type="entry name" value="Nict_dMeBzImd_PRibTrfase"/>
</dbReference>
<comment type="catalytic activity">
    <reaction evidence="8">
        <text>5,6-dimethylbenzimidazole + nicotinate beta-D-ribonucleotide = alpha-ribazole 5'-phosphate + nicotinate + H(+)</text>
        <dbReference type="Rhea" id="RHEA:11196"/>
        <dbReference type="ChEBI" id="CHEBI:15378"/>
        <dbReference type="ChEBI" id="CHEBI:15890"/>
        <dbReference type="ChEBI" id="CHEBI:32544"/>
        <dbReference type="ChEBI" id="CHEBI:57502"/>
        <dbReference type="ChEBI" id="CHEBI:57918"/>
        <dbReference type="EC" id="2.4.2.21"/>
    </reaction>
</comment>
<evidence type="ECO:0000313" key="11">
    <source>
        <dbReference type="Proteomes" id="UP000003805"/>
    </source>
</evidence>
<dbReference type="RefSeq" id="WP_004378774.1">
    <property type="nucleotide sequence ID" value="NZ_GL349575.1"/>
</dbReference>
<comment type="similarity">
    <text evidence="2">Belongs to the CobT family.</text>
</comment>
<dbReference type="Gene3D" id="3.40.50.10210">
    <property type="match status" value="1"/>
</dbReference>
<dbReference type="Gene3D" id="1.10.1610.10">
    <property type="match status" value="1"/>
</dbReference>
<organism evidence="10 11">
    <name type="scientific">Segatella oris C735</name>
    <dbReference type="NCBI Taxonomy" id="563008"/>
    <lineage>
        <taxon>Bacteria</taxon>
        <taxon>Pseudomonadati</taxon>
        <taxon>Bacteroidota</taxon>
        <taxon>Bacteroidia</taxon>
        <taxon>Bacteroidales</taxon>
        <taxon>Prevotellaceae</taxon>
        <taxon>Segatella</taxon>
    </lineage>
</organism>
<dbReference type="EMBL" id="GL349575">
    <property type="protein sequence ID" value="EFI47519.1"/>
    <property type="molecule type" value="Genomic_DNA"/>
</dbReference>
<dbReference type="eggNOG" id="COG2038">
    <property type="taxonomic scope" value="Bacteria"/>
</dbReference>
<keyword evidence="5" id="KW-0169">Cobalamin biosynthesis</keyword>
<dbReference type="Pfam" id="PF02277">
    <property type="entry name" value="DBI_PRT"/>
    <property type="match status" value="1"/>
</dbReference>
<accession>D7NG20</accession>
<evidence type="ECO:0000256" key="8">
    <source>
        <dbReference type="ARBA" id="ARBA00047340"/>
    </source>
</evidence>
<keyword evidence="7 10" id="KW-0808">Transferase</keyword>
<dbReference type="InterPro" id="IPR017846">
    <property type="entry name" value="Nict_dMeBzImd_PRibTrfase_bact"/>
</dbReference>
<keyword evidence="6 10" id="KW-0328">Glycosyltransferase</keyword>
<evidence type="ECO:0000313" key="10">
    <source>
        <dbReference type="EMBL" id="EFI47519.1"/>
    </source>
</evidence>